<dbReference type="Proteomes" id="UP001060215">
    <property type="component" value="Chromosome 14"/>
</dbReference>
<organism evidence="1 2">
    <name type="scientific">Camellia lanceoleosa</name>
    <dbReference type="NCBI Taxonomy" id="1840588"/>
    <lineage>
        <taxon>Eukaryota</taxon>
        <taxon>Viridiplantae</taxon>
        <taxon>Streptophyta</taxon>
        <taxon>Embryophyta</taxon>
        <taxon>Tracheophyta</taxon>
        <taxon>Spermatophyta</taxon>
        <taxon>Magnoliopsida</taxon>
        <taxon>eudicotyledons</taxon>
        <taxon>Gunneridae</taxon>
        <taxon>Pentapetalae</taxon>
        <taxon>asterids</taxon>
        <taxon>Ericales</taxon>
        <taxon>Theaceae</taxon>
        <taxon>Camellia</taxon>
    </lineage>
</organism>
<name>A0ACC0FQG6_9ERIC</name>
<protein>
    <submittedName>
        <fullName evidence="1">Uncharacterized protein</fullName>
    </submittedName>
</protein>
<keyword evidence="2" id="KW-1185">Reference proteome</keyword>
<comment type="caution">
    <text evidence="1">The sequence shown here is derived from an EMBL/GenBank/DDBJ whole genome shotgun (WGS) entry which is preliminary data.</text>
</comment>
<reference evidence="1 2" key="1">
    <citation type="journal article" date="2022" name="Plant J.">
        <title>Chromosome-level genome of Camellia lanceoleosa provides a valuable resource for understanding genome evolution and self-incompatibility.</title>
        <authorList>
            <person name="Gong W."/>
            <person name="Xiao S."/>
            <person name="Wang L."/>
            <person name="Liao Z."/>
            <person name="Chang Y."/>
            <person name="Mo W."/>
            <person name="Hu G."/>
            <person name="Li W."/>
            <person name="Zhao G."/>
            <person name="Zhu H."/>
            <person name="Hu X."/>
            <person name="Ji K."/>
            <person name="Xiang X."/>
            <person name="Song Q."/>
            <person name="Yuan D."/>
            <person name="Jin S."/>
            <person name="Zhang L."/>
        </authorList>
    </citation>
    <scope>NUCLEOTIDE SEQUENCE [LARGE SCALE GENOMIC DNA]</scope>
    <source>
        <strain evidence="1">SQ_2022a</strain>
    </source>
</reference>
<dbReference type="EMBL" id="CM045771">
    <property type="protein sequence ID" value="KAI7989661.1"/>
    <property type="molecule type" value="Genomic_DNA"/>
</dbReference>
<evidence type="ECO:0000313" key="2">
    <source>
        <dbReference type="Proteomes" id="UP001060215"/>
    </source>
</evidence>
<accession>A0ACC0FQG6</accession>
<proteinExistence type="predicted"/>
<evidence type="ECO:0000313" key="1">
    <source>
        <dbReference type="EMBL" id="KAI7989661.1"/>
    </source>
</evidence>
<sequence>MLKYREAFAKRMATAGLKPHHRIGEYEHCNTSIVTRV</sequence>
<gene>
    <name evidence="1" type="ORF">LOK49_LG13G00502</name>
</gene>